<dbReference type="RefSeq" id="WP_344428044.1">
    <property type="nucleotide sequence ID" value="NZ_BAAAQK010000032.1"/>
</dbReference>
<sequence length="115" mass="12360">MDADTGVWTAVRMNADVASPVDADIQVAAQQPVLAPRLRPPRYAVHVVREHPVEALVSRTLPARLLVVGPADRRRHVLGSVARGAIRLGHCPVMVAVMTSTGAEPAFSVRDRAEL</sequence>
<name>A0ABN2NQ75_9PSEU</name>
<evidence type="ECO:0000313" key="2">
    <source>
        <dbReference type="Proteomes" id="UP001500449"/>
    </source>
</evidence>
<dbReference type="SUPFAM" id="SSF52402">
    <property type="entry name" value="Adenine nucleotide alpha hydrolases-like"/>
    <property type="match status" value="1"/>
</dbReference>
<accession>A0ABN2NQ75</accession>
<dbReference type="InterPro" id="IPR014729">
    <property type="entry name" value="Rossmann-like_a/b/a_fold"/>
</dbReference>
<protein>
    <recommendedName>
        <fullName evidence="3">UspA domain-containing protein</fullName>
    </recommendedName>
</protein>
<dbReference type="Gene3D" id="3.40.50.620">
    <property type="entry name" value="HUPs"/>
    <property type="match status" value="1"/>
</dbReference>
<gene>
    <name evidence="1" type="ORF">GCM10009836_72300</name>
</gene>
<organism evidence="1 2">
    <name type="scientific">Pseudonocardia ailaonensis</name>
    <dbReference type="NCBI Taxonomy" id="367279"/>
    <lineage>
        <taxon>Bacteria</taxon>
        <taxon>Bacillati</taxon>
        <taxon>Actinomycetota</taxon>
        <taxon>Actinomycetes</taxon>
        <taxon>Pseudonocardiales</taxon>
        <taxon>Pseudonocardiaceae</taxon>
        <taxon>Pseudonocardia</taxon>
    </lineage>
</organism>
<dbReference type="Proteomes" id="UP001500449">
    <property type="component" value="Unassembled WGS sequence"/>
</dbReference>
<keyword evidence="2" id="KW-1185">Reference proteome</keyword>
<comment type="caution">
    <text evidence="1">The sequence shown here is derived from an EMBL/GenBank/DDBJ whole genome shotgun (WGS) entry which is preliminary data.</text>
</comment>
<reference evidence="1 2" key="1">
    <citation type="journal article" date="2019" name="Int. J. Syst. Evol. Microbiol.">
        <title>The Global Catalogue of Microorganisms (GCM) 10K type strain sequencing project: providing services to taxonomists for standard genome sequencing and annotation.</title>
        <authorList>
            <consortium name="The Broad Institute Genomics Platform"/>
            <consortium name="The Broad Institute Genome Sequencing Center for Infectious Disease"/>
            <person name="Wu L."/>
            <person name="Ma J."/>
        </authorList>
    </citation>
    <scope>NUCLEOTIDE SEQUENCE [LARGE SCALE GENOMIC DNA]</scope>
    <source>
        <strain evidence="1 2">JCM 16009</strain>
    </source>
</reference>
<proteinExistence type="predicted"/>
<evidence type="ECO:0000313" key="1">
    <source>
        <dbReference type="EMBL" id="GAA1880548.1"/>
    </source>
</evidence>
<dbReference type="EMBL" id="BAAAQK010000032">
    <property type="protein sequence ID" value="GAA1880548.1"/>
    <property type="molecule type" value="Genomic_DNA"/>
</dbReference>
<evidence type="ECO:0008006" key="3">
    <source>
        <dbReference type="Google" id="ProtNLM"/>
    </source>
</evidence>